<keyword evidence="2" id="KW-1185">Reference proteome</keyword>
<gene>
    <name evidence="1" type="ORF">AB0H04_04330</name>
</gene>
<organism evidence="1 2">
    <name type="scientific">Streptomyces flaveolus</name>
    <dbReference type="NCBI Taxonomy" id="67297"/>
    <lineage>
        <taxon>Bacteria</taxon>
        <taxon>Bacillati</taxon>
        <taxon>Actinomycetota</taxon>
        <taxon>Actinomycetes</taxon>
        <taxon>Kitasatosporales</taxon>
        <taxon>Streptomycetaceae</taxon>
        <taxon>Streptomyces</taxon>
    </lineage>
</organism>
<accession>A0ABV3A456</accession>
<dbReference type="RefSeq" id="WP_356192200.1">
    <property type="nucleotide sequence ID" value="NZ_JBEXDP010000008.1"/>
</dbReference>
<evidence type="ECO:0000313" key="2">
    <source>
        <dbReference type="Proteomes" id="UP001551011"/>
    </source>
</evidence>
<dbReference type="EMBL" id="JBFAEG010000003">
    <property type="protein sequence ID" value="MEU5706102.1"/>
    <property type="molecule type" value="Genomic_DNA"/>
</dbReference>
<name>A0ABV3A456_9ACTN</name>
<comment type="caution">
    <text evidence="1">The sequence shown here is derived from an EMBL/GenBank/DDBJ whole genome shotgun (WGS) entry which is preliminary data.</text>
</comment>
<evidence type="ECO:0008006" key="3">
    <source>
        <dbReference type="Google" id="ProtNLM"/>
    </source>
</evidence>
<proteinExistence type="predicted"/>
<reference evidence="1 2" key="1">
    <citation type="submission" date="2024-06" db="EMBL/GenBank/DDBJ databases">
        <title>The Natural Products Discovery Center: Release of the First 8490 Sequenced Strains for Exploring Actinobacteria Biosynthetic Diversity.</title>
        <authorList>
            <person name="Kalkreuter E."/>
            <person name="Kautsar S.A."/>
            <person name="Yang D."/>
            <person name="Bader C.D."/>
            <person name="Teijaro C.N."/>
            <person name="Fluegel L."/>
            <person name="Davis C.M."/>
            <person name="Simpson J.R."/>
            <person name="Lauterbach L."/>
            <person name="Steele A.D."/>
            <person name="Gui C."/>
            <person name="Meng S."/>
            <person name="Li G."/>
            <person name="Viehrig K."/>
            <person name="Ye F."/>
            <person name="Su P."/>
            <person name="Kiefer A.F."/>
            <person name="Nichols A."/>
            <person name="Cepeda A.J."/>
            <person name="Yan W."/>
            <person name="Fan B."/>
            <person name="Jiang Y."/>
            <person name="Adhikari A."/>
            <person name="Zheng C.-J."/>
            <person name="Schuster L."/>
            <person name="Cowan T.M."/>
            <person name="Smanski M.J."/>
            <person name="Chevrette M.G."/>
            <person name="De Carvalho L.P.S."/>
            <person name="Shen B."/>
        </authorList>
    </citation>
    <scope>NUCLEOTIDE SEQUENCE [LARGE SCALE GENOMIC DNA]</scope>
    <source>
        <strain evidence="1 2">NPDC020594</strain>
    </source>
</reference>
<sequence length="69" mass="7545">MRLGGRAGLYVLLGVVRWPAAVAGAGASPVAWRRGRERAEEHAELAESTVDVHLPEPFDRLDEQTHRSA</sequence>
<dbReference type="Proteomes" id="UP001551011">
    <property type="component" value="Unassembled WGS sequence"/>
</dbReference>
<protein>
    <recommendedName>
        <fullName evidence="3">Secreted protein</fullName>
    </recommendedName>
</protein>
<evidence type="ECO:0000313" key="1">
    <source>
        <dbReference type="EMBL" id="MEU5706102.1"/>
    </source>
</evidence>